<reference evidence="3 4" key="1">
    <citation type="journal article" date="2018" name="BMC Genomics">
        <title>The genome of Naegleria lovaniensis, the basis for a comparative approach to unravel pathogenicity factors of the human pathogenic amoeba N. fowleri.</title>
        <authorList>
            <person name="Liechti N."/>
            <person name="Schurch N."/>
            <person name="Bruggmann R."/>
            <person name="Wittwer M."/>
        </authorList>
    </citation>
    <scope>NUCLEOTIDE SEQUENCE [LARGE SCALE GENOMIC DNA]</scope>
    <source>
        <strain evidence="3 4">ATCC 30569</strain>
    </source>
</reference>
<evidence type="ECO:0000313" key="3">
    <source>
        <dbReference type="EMBL" id="KAG2381657.1"/>
    </source>
</evidence>
<comment type="caution">
    <text evidence="3">The sequence shown here is derived from an EMBL/GenBank/DDBJ whole genome shotgun (WGS) entry which is preliminary data.</text>
</comment>
<dbReference type="Proteomes" id="UP000816034">
    <property type="component" value="Unassembled WGS sequence"/>
</dbReference>
<protein>
    <submittedName>
        <fullName evidence="3">Uncharacterized protein</fullName>
    </submittedName>
</protein>
<dbReference type="AlphaFoldDB" id="A0AA88GNP4"/>
<dbReference type="EMBL" id="PYSW02000026">
    <property type="protein sequence ID" value="KAG2381657.1"/>
    <property type="molecule type" value="Genomic_DNA"/>
</dbReference>
<gene>
    <name evidence="3" type="ORF">C9374_006041</name>
</gene>
<feature type="compositionally biased region" description="Low complexity" evidence="1">
    <location>
        <begin position="48"/>
        <end position="57"/>
    </location>
</feature>
<evidence type="ECO:0000256" key="2">
    <source>
        <dbReference type="SAM" id="SignalP"/>
    </source>
</evidence>
<evidence type="ECO:0000313" key="4">
    <source>
        <dbReference type="Proteomes" id="UP000816034"/>
    </source>
</evidence>
<feature type="compositionally biased region" description="Basic and acidic residues" evidence="1">
    <location>
        <begin position="221"/>
        <end position="233"/>
    </location>
</feature>
<feature type="region of interest" description="Disordered" evidence="1">
    <location>
        <begin position="44"/>
        <end position="64"/>
    </location>
</feature>
<name>A0AA88GNP4_NAELO</name>
<feature type="signal peptide" evidence="2">
    <location>
        <begin position="1"/>
        <end position="22"/>
    </location>
</feature>
<organism evidence="3 4">
    <name type="scientific">Naegleria lovaniensis</name>
    <name type="common">Amoeba</name>
    <dbReference type="NCBI Taxonomy" id="51637"/>
    <lineage>
        <taxon>Eukaryota</taxon>
        <taxon>Discoba</taxon>
        <taxon>Heterolobosea</taxon>
        <taxon>Tetramitia</taxon>
        <taxon>Eutetramitia</taxon>
        <taxon>Vahlkampfiidae</taxon>
        <taxon>Naegleria</taxon>
    </lineage>
</organism>
<sequence>MLFLLLLCSGILVFQFVYLPLASEFHLEQASLKIIKNPQNELNNDTVQQQQQQPQPQLDEKNNSKSIEKPIPIVEINCQIAFISQVQKYVNHEYLQKKFSKHVRSLQNEKISLSFSKLSSFEELNSNTTDYFLFITTDSRTEASDAKGYLERNVIPRIQEHFDITKSSIIYTTSDSQLISKIPNLPLKNYYVQWTSDVDKVGKQGEEPLKEMTNDFVKSCRENRQRAIQESSHKKTTPFRKNKYSKTSRGGNSKSKRRNGGG</sequence>
<evidence type="ECO:0000256" key="1">
    <source>
        <dbReference type="SAM" id="MobiDB-lite"/>
    </source>
</evidence>
<feature type="region of interest" description="Disordered" evidence="1">
    <location>
        <begin position="221"/>
        <end position="262"/>
    </location>
</feature>
<feature type="chain" id="PRO_5041633717" evidence="2">
    <location>
        <begin position="23"/>
        <end position="262"/>
    </location>
</feature>
<proteinExistence type="predicted"/>
<keyword evidence="2" id="KW-0732">Signal</keyword>
<feature type="compositionally biased region" description="Basic residues" evidence="1">
    <location>
        <begin position="234"/>
        <end position="246"/>
    </location>
</feature>
<accession>A0AA88GNP4</accession>
<keyword evidence="4" id="KW-1185">Reference proteome</keyword>
<dbReference type="RefSeq" id="XP_044547337.1">
    <property type="nucleotide sequence ID" value="XM_044695859.1"/>
</dbReference>
<dbReference type="GeneID" id="68098496"/>